<organism evidence="1 2">
    <name type="scientific">Pseudomonas putida ND6</name>
    <dbReference type="NCBI Taxonomy" id="231023"/>
    <lineage>
        <taxon>Bacteria</taxon>
        <taxon>Pseudomonadati</taxon>
        <taxon>Pseudomonadota</taxon>
        <taxon>Gammaproteobacteria</taxon>
        <taxon>Pseudomonadales</taxon>
        <taxon>Pseudomonadaceae</taxon>
        <taxon>Pseudomonas</taxon>
    </lineage>
</organism>
<dbReference type="HOGENOM" id="CLU_3172241_0_0_6"/>
<sequence length="47" mass="5365">MPFWIVHPMFGTGVRSGCPLSDGRRCIGLTVKWRLIASKCRFAPMKR</sequence>
<dbReference type="Proteomes" id="UP000005268">
    <property type="component" value="Chromosome"/>
</dbReference>
<accession>I3V4T3</accession>
<proteinExistence type="predicted"/>
<reference evidence="1 2" key="1">
    <citation type="journal article" date="2012" name="J. Bacteriol.">
        <title>Complete Genome Sequence of the Naphthalene-Degrading Pseudomonas putida Strain ND6.</title>
        <authorList>
            <person name="Li S."/>
            <person name="Zhao H."/>
            <person name="Li Y."/>
            <person name="Niu S."/>
            <person name="Cai B."/>
        </authorList>
    </citation>
    <scope>NUCLEOTIDE SEQUENCE [LARGE SCALE GENOMIC DNA]</scope>
    <source>
        <strain evidence="1 2">ND6</strain>
    </source>
</reference>
<name>I3V4T3_PSEPU</name>
<evidence type="ECO:0000313" key="2">
    <source>
        <dbReference type="Proteomes" id="UP000005268"/>
    </source>
</evidence>
<dbReference type="EMBL" id="CP003588">
    <property type="protein sequence ID" value="AFK72754.1"/>
    <property type="molecule type" value="Genomic_DNA"/>
</dbReference>
<protein>
    <submittedName>
        <fullName evidence="1">Uncharacterized protein</fullName>
    </submittedName>
</protein>
<gene>
    <name evidence="1" type="ORF">YSA_11038</name>
</gene>
<dbReference type="AlphaFoldDB" id="I3V4T3"/>
<evidence type="ECO:0000313" key="1">
    <source>
        <dbReference type="EMBL" id="AFK72754.1"/>
    </source>
</evidence>
<dbReference type="KEGG" id="ppi:YSA_11038"/>